<comment type="caution">
    <text evidence="2">The sequence shown here is derived from an EMBL/GenBank/DDBJ whole genome shotgun (WGS) entry which is preliminary data.</text>
</comment>
<organism evidence="2 3">
    <name type="scientific">Ambispora leptoticha</name>
    <dbReference type="NCBI Taxonomy" id="144679"/>
    <lineage>
        <taxon>Eukaryota</taxon>
        <taxon>Fungi</taxon>
        <taxon>Fungi incertae sedis</taxon>
        <taxon>Mucoromycota</taxon>
        <taxon>Glomeromycotina</taxon>
        <taxon>Glomeromycetes</taxon>
        <taxon>Archaeosporales</taxon>
        <taxon>Ambisporaceae</taxon>
        <taxon>Ambispora</taxon>
    </lineage>
</organism>
<dbReference type="EMBL" id="CAJVPS010013246">
    <property type="protein sequence ID" value="CAG8676056.1"/>
    <property type="molecule type" value="Genomic_DNA"/>
</dbReference>
<feature type="non-terminal residue" evidence="2">
    <location>
        <position position="1"/>
    </location>
</feature>
<gene>
    <name evidence="2" type="ORF">ALEPTO_LOCUS10738</name>
</gene>
<evidence type="ECO:0000256" key="1">
    <source>
        <dbReference type="SAM" id="Coils"/>
    </source>
</evidence>
<dbReference type="AlphaFoldDB" id="A0A9N9HFA7"/>
<dbReference type="Proteomes" id="UP000789508">
    <property type="component" value="Unassembled WGS sequence"/>
</dbReference>
<accession>A0A9N9HFA7</accession>
<keyword evidence="3" id="KW-1185">Reference proteome</keyword>
<sequence length="53" mass="6494">RNRLRVRLKDAEEELRQERERRVYAESRRREGLEEVVEDMFVDVEEGSDDTIE</sequence>
<evidence type="ECO:0000313" key="2">
    <source>
        <dbReference type="EMBL" id="CAG8676056.1"/>
    </source>
</evidence>
<evidence type="ECO:0000313" key="3">
    <source>
        <dbReference type="Proteomes" id="UP000789508"/>
    </source>
</evidence>
<proteinExistence type="predicted"/>
<reference evidence="2" key="1">
    <citation type="submission" date="2021-06" db="EMBL/GenBank/DDBJ databases">
        <authorList>
            <person name="Kallberg Y."/>
            <person name="Tangrot J."/>
            <person name="Rosling A."/>
        </authorList>
    </citation>
    <scope>NUCLEOTIDE SEQUENCE</scope>
    <source>
        <strain evidence="2">FL130A</strain>
    </source>
</reference>
<protein>
    <submittedName>
        <fullName evidence="2">9446_t:CDS:1</fullName>
    </submittedName>
</protein>
<feature type="coiled-coil region" evidence="1">
    <location>
        <begin position="1"/>
        <end position="28"/>
    </location>
</feature>
<keyword evidence="1" id="KW-0175">Coiled coil</keyword>
<name>A0A9N9HFA7_9GLOM</name>